<feature type="compositionally biased region" description="Polar residues" evidence="2">
    <location>
        <begin position="238"/>
        <end position="249"/>
    </location>
</feature>
<evidence type="ECO:0000256" key="3">
    <source>
        <dbReference type="SAM" id="Phobius"/>
    </source>
</evidence>
<evidence type="ECO:0000256" key="1">
    <source>
        <dbReference type="SAM" id="Coils"/>
    </source>
</evidence>
<keyword evidence="3" id="KW-0472">Membrane</keyword>
<reference evidence="4" key="1">
    <citation type="submission" date="2016-04" db="EMBL/GenBank/DDBJ databases">
        <authorList>
            <person name="Evans L.H."/>
            <person name="Alamgir A."/>
            <person name="Owens N."/>
            <person name="Weber N.D."/>
            <person name="Virtaneva K."/>
            <person name="Barbian K."/>
            <person name="Babar A."/>
            <person name="Rosenke K."/>
        </authorList>
    </citation>
    <scope>NUCLEOTIDE SEQUENCE</scope>
    <source>
        <strain evidence="4">UB2112</strain>
    </source>
</reference>
<dbReference type="EMBL" id="ULHB01000253">
    <property type="protein sequence ID" value="SYW86219.1"/>
    <property type="molecule type" value="Genomic_DNA"/>
</dbReference>
<feature type="coiled-coil region" evidence="1">
    <location>
        <begin position="284"/>
        <end position="479"/>
    </location>
</feature>
<feature type="region of interest" description="Disordered" evidence="2">
    <location>
        <begin position="223"/>
        <end position="251"/>
    </location>
</feature>
<reference evidence="6" key="2">
    <citation type="submission" date="2016-04" db="EMBL/GenBank/DDBJ databases">
        <authorList>
            <person name="Guldener U."/>
            <person name="Guldener U."/>
        </authorList>
    </citation>
    <scope>NUCLEOTIDE SEQUENCE [LARGE SCALE GENOMIC DNA]</scope>
    <source>
        <strain evidence="6">UB2112</strain>
    </source>
</reference>
<keyword evidence="1" id="KW-0175">Coiled coil</keyword>
<dbReference type="Proteomes" id="UP000179920">
    <property type="component" value="Chromosome I"/>
</dbReference>
<evidence type="ECO:0000313" key="5">
    <source>
        <dbReference type="EMBL" id="SYW86219.1"/>
    </source>
</evidence>
<organism evidence="4 6">
    <name type="scientific">Ustilago bromivora</name>
    <dbReference type="NCBI Taxonomy" id="307758"/>
    <lineage>
        <taxon>Eukaryota</taxon>
        <taxon>Fungi</taxon>
        <taxon>Dikarya</taxon>
        <taxon>Basidiomycota</taxon>
        <taxon>Ustilaginomycotina</taxon>
        <taxon>Ustilaginomycetes</taxon>
        <taxon>Ustilaginales</taxon>
        <taxon>Ustilaginaceae</taxon>
        <taxon>Ustilago</taxon>
    </lineage>
</organism>
<evidence type="ECO:0000313" key="4">
    <source>
        <dbReference type="EMBL" id="SAM61423.1"/>
    </source>
</evidence>
<gene>
    <name evidence="5" type="ORF">UBRO2_05939</name>
    <name evidence="4" type="ORF">UBRO_12331</name>
</gene>
<evidence type="ECO:0000256" key="2">
    <source>
        <dbReference type="SAM" id="MobiDB-lite"/>
    </source>
</evidence>
<name>A0A1K0FVE9_9BASI</name>
<reference evidence="5" key="3">
    <citation type="submission" date="2018-08" db="EMBL/GenBank/DDBJ databases">
        <authorList>
            <person name="Guldener U."/>
        </authorList>
    </citation>
    <scope>NUCLEOTIDE SEQUENCE</scope>
    <source>
        <strain evidence="5">UB2</strain>
    </source>
</reference>
<protein>
    <submittedName>
        <fullName evidence="4">Uncharacterized protein</fullName>
    </submittedName>
</protein>
<keyword evidence="7" id="KW-1185">Reference proteome</keyword>
<dbReference type="AlphaFoldDB" id="A0A1K0FVE9"/>
<evidence type="ECO:0000313" key="6">
    <source>
        <dbReference type="Proteomes" id="UP000179920"/>
    </source>
</evidence>
<dbReference type="OrthoDB" id="432685at2759"/>
<feature type="transmembrane region" description="Helical" evidence="3">
    <location>
        <begin position="619"/>
        <end position="636"/>
    </location>
</feature>
<proteinExistence type="predicted"/>
<feature type="region of interest" description="Disordered" evidence="2">
    <location>
        <begin position="563"/>
        <end position="594"/>
    </location>
</feature>
<evidence type="ECO:0000313" key="7">
    <source>
        <dbReference type="Proteomes" id="UP000658997"/>
    </source>
</evidence>
<keyword evidence="3" id="KW-1133">Transmembrane helix</keyword>
<accession>A0A1K0FVE9</accession>
<dbReference type="EMBL" id="LT558117">
    <property type="protein sequence ID" value="SAM61423.1"/>
    <property type="molecule type" value="Genomic_DNA"/>
</dbReference>
<keyword evidence="3" id="KW-0812">Transmembrane</keyword>
<feature type="compositionally biased region" description="Basic and acidic residues" evidence="2">
    <location>
        <begin position="41"/>
        <end position="56"/>
    </location>
</feature>
<sequence>MVSKGNEPAEAASAPNQTIIDSSDPKLELSEAPPRGLMEAVKFKPRDSHSRSDSESSHQSSGFDHERPSQDDDDIDNTPATSYGGFLSTRSDISAGPKSDSSHLSNVVLLNSGLSVASEDPQRKEELRQEVEALFDKFLPAFQAQQDEDDRSHQETEPTLLSRNLPAILSEFERQREHPLIDPRVFSQLEVFADANPEVPISSSTLVDLIHALESSAQSVISDDMAPHTPSLMGGELSHSTGNDSTPQAATDDLANLSQDEHLIRDTEGSRDSSRELSAEAAIIINLKEDLRMERDKNDALQQTLSDKERRVNTLEHKLSTAQEQYEEMVLEEQAKLEELHKQIQTLRREEKENRTKQHELQEQNNAYESQLTALNAQIETSEKANVRLRRDLEEETSQLIKAKADLDRRVKESKELSEYLVECEQAKDEAEKTQIRLRQELEKAQASATKLQGYKEETEELRTTVDKLEMELDEVRRLTSLHSKESSMQQHSNPGTITRRLGNELARSMGMDGNSSGEETQVEDKDADTSNVDDYIETVIQRRRRRVGKARKSVEMVTQSIQADAPEEQAVAEPAVDSTIEPAPTDSSSSTRTKVATLSTSMHTLVESFSAALTAKSTSIMAMLLAIGLALGLLLNTSRDIYHINHQTLDADEFRKLNYLPTAMQNYYYDGRYPNAVVGSNFVDDYIGPVLDAILSLVGLGNPSRSMPGGVVY</sequence>
<feature type="compositionally biased region" description="Low complexity" evidence="2">
    <location>
        <begin position="563"/>
        <end position="578"/>
    </location>
</feature>
<feature type="region of interest" description="Disordered" evidence="2">
    <location>
        <begin position="508"/>
        <end position="531"/>
    </location>
</feature>
<dbReference type="Proteomes" id="UP000658997">
    <property type="component" value="Unassembled WGS sequence"/>
</dbReference>
<feature type="region of interest" description="Disordered" evidence="2">
    <location>
        <begin position="1"/>
        <end position="102"/>
    </location>
</feature>